<reference evidence="1" key="2">
    <citation type="journal article" date="2015" name="Data Brief">
        <title>Shoot transcriptome of the giant reed, Arundo donax.</title>
        <authorList>
            <person name="Barrero R.A."/>
            <person name="Guerrero F.D."/>
            <person name="Moolhuijzen P."/>
            <person name="Goolsby J.A."/>
            <person name="Tidwell J."/>
            <person name="Bellgard S.E."/>
            <person name="Bellgard M.I."/>
        </authorList>
    </citation>
    <scope>NUCLEOTIDE SEQUENCE</scope>
    <source>
        <tissue evidence="1">Shoot tissue taken approximately 20 cm above the soil surface</tissue>
    </source>
</reference>
<dbReference type="AlphaFoldDB" id="A0A0A9BZ68"/>
<name>A0A0A9BZ68_ARUDO</name>
<dbReference type="EMBL" id="GBRH01228541">
    <property type="protein sequence ID" value="JAD69354.1"/>
    <property type="molecule type" value="Transcribed_RNA"/>
</dbReference>
<organism evidence="1">
    <name type="scientific">Arundo donax</name>
    <name type="common">Giant reed</name>
    <name type="synonym">Donax arundinaceus</name>
    <dbReference type="NCBI Taxonomy" id="35708"/>
    <lineage>
        <taxon>Eukaryota</taxon>
        <taxon>Viridiplantae</taxon>
        <taxon>Streptophyta</taxon>
        <taxon>Embryophyta</taxon>
        <taxon>Tracheophyta</taxon>
        <taxon>Spermatophyta</taxon>
        <taxon>Magnoliopsida</taxon>
        <taxon>Liliopsida</taxon>
        <taxon>Poales</taxon>
        <taxon>Poaceae</taxon>
        <taxon>PACMAD clade</taxon>
        <taxon>Arundinoideae</taxon>
        <taxon>Arundineae</taxon>
        <taxon>Arundo</taxon>
    </lineage>
</organism>
<evidence type="ECO:0000313" key="1">
    <source>
        <dbReference type="EMBL" id="JAD69354.1"/>
    </source>
</evidence>
<sequence length="40" mass="4477">MYLYTNFSGEYCFPKIVTCSLSNTCQLCLLIIASDACCFP</sequence>
<protein>
    <submittedName>
        <fullName evidence="1">Uncharacterized protein</fullName>
    </submittedName>
</protein>
<accession>A0A0A9BZ68</accession>
<reference evidence="1" key="1">
    <citation type="submission" date="2014-09" db="EMBL/GenBank/DDBJ databases">
        <authorList>
            <person name="Magalhaes I.L.F."/>
            <person name="Oliveira U."/>
            <person name="Santos F.R."/>
            <person name="Vidigal T.H.D.A."/>
            <person name="Brescovit A.D."/>
            <person name="Santos A.J."/>
        </authorList>
    </citation>
    <scope>NUCLEOTIDE SEQUENCE</scope>
    <source>
        <tissue evidence="1">Shoot tissue taken approximately 20 cm above the soil surface</tissue>
    </source>
</reference>
<proteinExistence type="predicted"/>